<dbReference type="EMBL" id="JANDHW010000005">
    <property type="protein sequence ID" value="MCP9611840.1"/>
    <property type="molecule type" value="Genomic_DNA"/>
</dbReference>
<dbReference type="InterPro" id="IPR038765">
    <property type="entry name" value="Papain-like_cys_pep_sf"/>
</dbReference>
<comment type="similarity">
    <text evidence="1">Belongs to the peptidase C40 family.</text>
</comment>
<accession>A0ABT1MGT7</accession>
<evidence type="ECO:0000256" key="4">
    <source>
        <dbReference type="ARBA" id="ARBA00022801"/>
    </source>
</evidence>
<evidence type="ECO:0000313" key="8">
    <source>
        <dbReference type="Proteomes" id="UP001205603"/>
    </source>
</evidence>
<keyword evidence="5" id="KW-0788">Thiol protease</keyword>
<evidence type="ECO:0000313" key="7">
    <source>
        <dbReference type="EMBL" id="MCP9611840.1"/>
    </source>
</evidence>
<evidence type="ECO:0000256" key="1">
    <source>
        <dbReference type="ARBA" id="ARBA00007074"/>
    </source>
</evidence>
<dbReference type="RefSeq" id="WP_255026891.1">
    <property type="nucleotide sequence ID" value="NZ_JANDHW010000005.1"/>
</dbReference>
<evidence type="ECO:0000259" key="6">
    <source>
        <dbReference type="PROSITE" id="PS51935"/>
    </source>
</evidence>
<comment type="caution">
    <text evidence="7">The sequence shown here is derived from an EMBL/GenBank/DDBJ whole genome shotgun (WGS) entry which is preliminary data.</text>
</comment>
<keyword evidence="4" id="KW-0378">Hydrolase</keyword>
<organism evidence="7 8">
    <name type="scientific">Coprobacter tertius</name>
    <dbReference type="NCBI Taxonomy" id="2944915"/>
    <lineage>
        <taxon>Bacteria</taxon>
        <taxon>Pseudomonadati</taxon>
        <taxon>Bacteroidota</taxon>
        <taxon>Bacteroidia</taxon>
        <taxon>Bacteroidales</taxon>
        <taxon>Barnesiellaceae</taxon>
        <taxon>Coprobacter</taxon>
    </lineage>
</organism>
<feature type="domain" description="NlpC/P60" evidence="6">
    <location>
        <begin position="52"/>
        <end position="176"/>
    </location>
</feature>
<dbReference type="Gene3D" id="3.90.1720.10">
    <property type="entry name" value="endopeptidase domain like (from Nostoc punctiforme)"/>
    <property type="match status" value="1"/>
</dbReference>
<dbReference type="Pfam" id="PF00877">
    <property type="entry name" value="NLPC_P60"/>
    <property type="match status" value="1"/>
</dbReference>
<dbReference type="PANTHER" id="PTHR47360:SF1">
    <property type="entry name" value="ENDOPEPTIDASE NLPC-RELATED"/>
    <property type="match status" value="1"/>
</dbReference>
<evidence type="ECO:0000256" key="2">
    <source>
        <dbReference type="ARBA" id="ARBA00022670"/>
    </source>
</evidence>
<name>A0ABT1MGT7_9BACT</name>
<dbReference type="InterPro" id="IPR052062">
    <property type="entry name" value="Murein_DD/LD_carboxypeptidase"/>
</dbReference>
<dbReference type="SUPFAM" id="SSF54001">
    <property type="entry name" value="Cysteine proteinases"/>
    <property type="match status" value="1"/>
</dbReference>
<keyword evidence="3" id="KW-0732">Signal</keyword>
<gene>
    <name evidence="7" type="ORF">NMU02_07020</name>
</gene>
<dbReference type="InterPro" id="IPR000064">
    <property type="entry name" value="NLP_P60_dom"/>
</dbReference>
<dbReference type="PROSITE" id="PS51935">
    <property type="entry name" value="NLPC_P60"/>
    <property type="match status" value="1"/>
</dbReference>
<dbReference type="PANTHER" id="PTHR47360">
    <property type="entry name" value="MUREIN DD-ENDOPEPTIDASE MEPS/MUREIN LD-CARBOXYPEPTIDASE"/>
    <property type="match status" value="1"/>
</dbReference>
<keyword evidence="2" id="KW-0645">Protease</keyword>
<dbReference type="PROSITE" id="PS51257">
    <property type="entry name" value="PROKAR_LIPOPROTEIN"/>
    <property type="match status" value="1"/>
</dbReference>
<evidence type="ECO:0000256" key="5">
    <source>
        <dbReference type="ARBA" id="ARBA00022807"/>
    </source>
</evidence>
<dbReference type="Proteomes" id="UP001205603">
    <property type="component" value="Unassembled WGS sequence"/>
</dbReference>
<sequence>MEKIRISLYFFITLLLFSCHTSRNMTGKIAVSGKEIQETQTVYSSLNMSPAQGDYYPLYKECATWIGVPHRYGGTNKNGVDCSGLVMRIYKDVYGLCLSRSSGLIYRNDCKPISKKQLQEGDLVFFSTSKKEKINHVGIYLRNGYFIHTSSSRGVIVSRLDEAYYRHAWKGAGRVKR</sequence>
<keyword evidence="8" id="KW-1185">Reference proteome</keyword>
<evidence type="ECO:0000256" key="3">
    <source>
        <dbReference type="ARBA" id="ARBA00022729"/>
    </source>
</evidence>
<protein>
    <submittedName>
        <fullName evidence="7">C40 family peptidase</fullName>
    </submittedName>
</protein>
<proteinExistence type="inferred from homology"/>
<reference evidence="7 8" key="1">
    <citation type="submission" date="2022-07" db="EMBL/GenBank/DDBJ databases">
        <title>Fecal culturing of patients with breast cancer.</title>
        <authorList>
            <person name="Teng N.M.Y."/>
            <person name="Kiu R."/>
            <person name="Evans R."/>
            <person name="Baker D.J."/>
            <person name="Zenner C."/>
            <person name="Robinson S.D."/>
            <person name="Hall L.J."/>
        </authorList>
    </citation>
    <scope>NUCLEOTIDE SEQUENCE [LARGE SCALE GENOMIC DNA]</scope>
    <source>
        <strain evidence="7 8">LH1063</strain>
    </source>
</reference>